<dbReference type="GO" id="GO:0022857">
    <property type="term" value="F:transmembrane transporter activity"/>
    <property type="evidence" value="ECO:0007669"/>
    <property type="project" value="InterPro"/>
</dbReference>
<feature type="repeat" description="ANK" evidence="7">
    <location>
        <begin position="45"/>
        <end position="69"/>
    </location>
</feature>
<sequence>MAADDLDAAYEGLFMAAEHGRADVLKALLEHGKDVLDLPQIRNASGLTPLHVAVIYQKADAVRALLAAGFPADAVVLGANDSKYAGMSAYALAANQAPVSTMMHVFLQYAIQEIAANHMESVACLLRAGIDPITATDGSPLDNSLLHWAACSNATDVAALLLRHVQDDQQRAVFVNRRNADGATALHDACYGNHVSCVQLLVDHGADLSVVGTSGYVKDKMAVEVASSSDITRIVAKARFQRASALSSPRPTVSRTSTSLPKPREVVASGGEVDLEQPVPPLSPPRSTSSNPRKEDVDGPPSHAGGALSVEHTSVLLEEKQALIDELKHTIDGLVTESHDRQLLGEETVVLEFIRKLRERTSSGSMPGWMSSPTGETPPTSARGRKGGGRAHTSSFGDPSQPSWLNETTPRAAPSVTSWTATGEGDPLLPNKDTYVDIGLTRRHFKGPLGKRYSTDMLCFLLFGLYMVGMVALGIVAFVQDGLSDKAIYLTEGVDFQGHGCGSNGAVFYPHYQSHPDFGICVSECPNETSRVQVTLPVLASLSSNASNVIGATNMDAANATTSSTTVMRTVTFPGYATIKQGYVCAPVGALDAVVADTTQLNDVFGLYIGAIRENWEPLLYSAGTCLGLATLYLILLRFGGCFILGLSVVAFQAALVAAAVYIWSLSTNDTLDRHAQNILLIAAVFLVCGAMAYFLAVVVLVQRLLLAGKYLVFGTRVFSQMNKMVLIPFLYSFALVAALAWGLAVTVCLFTAGTTIDVPETIPVESTHAPVTVLVRSFERDSTLRWLFVYHAFGMYWLVSVLLALVDMTVAMAVAVWYFTPTDRQTKAKAFDVADPVQFSISTILKYHVGTAAFSALVVAPVRYIRNFFMYIDANKEVEAGGNWFSQLSSTLCCVRCAARVAHGLITSHILRVGAINRIGNASVLLGKLIICSATSAIAWTMLVDKAALSDVVVPMTVIVLGSYAIAHTFMTVQSQ</sequence>
<dbReference type="GO" id="GO:0016020">
    <property type="term" value="C:membrane"/>
    <property type="evidence" value="ECO:0007669"/>
    <property type="project" value="UniProtKB-SubCell"/>
</dbReference>
<keyword evidence="11" id="KW-1185">Reference proteome</keyword>
<feature type="compositionally biased region" description="Low complexity" evidence="8">
    <location>
        <begin position="362"/>
        <end position="374"/>
    </location>
</feature>
<dbReference type="InterPro" id="IPR002110">
    <property type="entry name" value="Ankyrin_rpt"/>
</dbReference>
<feature type="transmembrane region" description="Helical" evidence="9">
    <location>
        <begin position="727"/>
        <end position="753"/>
    </location>
</feature>
<keyword evidence="3 9" id="KW-0812">Transmembrane</keyword>
<dbReference type="PANTHER" id="PTHR12385:SF14">
    <property type="entry name" value="CHOLINE TRANSPORTER-LIKE 2"/>
    <property type="match status" value="1"/>
</dbReference>
<feature type="compositionally biased region" description="Low complexity" evidence="8">
    <location>
        <begin position="246"/>
        <end position="261"/>
    </location>
</feature>
<name>A0A425CWB8_APHAT</name>
<feature type="compositionally biased region" description="Polar residues" evidence="8">
    <location>
        <begin position="392"/>
        <end position="421"/>
    </location>
</feature>
<feature type="transmembrane region" description="Helical" evidence="9">
    <location>
        <begin position="643"/>
        <end position="667"/>
    </location>
</feature>
<dbReference type="VEuPathDB" id="FungiDB:H257_03065"/>
<evidence type="ECO:0000256" key="1">
    <source>
        <dbReference type="ARBA" id="ARBA00004141"/>
    </source>
</evidence>
<feature type="transmembrane region" description="Helical" evidence="9">
    <location>
        <begin position="796"/>
        <end position="820"/>
    </location>
</feature>
<evidence type="ECO:0000256" key="8">
    <source>
        <dbReference type="SAM" id="MobiDB-lite"/>
    </source>
</evidence>
<evidence type="ECO:0000256" key="5">
    <source>
        <dbReference type="ARBA" id="ARBA00023136"/>
    </source>
</evidence>
<dbReference type="InterPro" id="IPR007603">
    <property type="entry name" value="Choline_transptr-like"/>
</dbReference>
<evidence type="ECO:0000313" key="11">
    <source>
        <dbReference type="Proteomes" id="UP000284702"/>
    </source>
</evidence>
<evidence type="ECO:0000256" key="4">
    <source>
        <dbReference type="ARBA" id="ARBA00022989"/>
    </source>
</evidence>
<dbReference type="VEuPathDB" id="FungiDB:H257_03064"/>
<reference evidence="10" key="1">
    <citation type="submission" date="2018-07" db="EMBL/GenBank/DDBJ databases">
        <title>Annotation of Aphanomyces astaci genome assembly.</title>
        <authorList>
            <person name="Studholme D.J."/>
        </authorList>
    </citation>
    <scope>NUCLEOTIDE SEQUENCE [LARGE SCALE GENOMIC DNA]</scope>
    <source>
        <strain evidence="10">Pc</strain>
    </source>
</reference>
<dbReference type="Pfam" id="PF04515">
    <property type="entry name" value="Choline_transpo"/>
    <property type="match status" value="2"/>
</dbReference>
<feature type="repeat" description="ANK" evidence="7">
    <location>
        <begin position="181"/>
        <end position="213"/>
    </location>
</feature>
<evidence type="ECO:0000313" key="10">
    <source>
        <dbReference type="EMBL" id="RQM21271.1"/>
    </source>
</evidence>
<protein>
    <submittedName>
        <fullName evidence="10">Uncharacterized protein</fullName>
    </submittedName>
</protein>
<keyword evidence="4 9" id="KW-1133">Transmembrane helix</keyword>
<dbReference type="Pfam" id="PF12796">
    <property type="entry name" value="Ank_2"/>
    <property type="match status" value="2"/>
</dbReference>
<organism evidence="10 11">
    <name type="scientific">Aphanomyces astaci</name>
    <name type="common">Crayfish plague agent</name>
    <dbReference type="NCBI Taxonomy" id="112090"/>
    <lineage>
        <taxon>Eukaryota</taxon>
        <taxon>Sar</taxon>
        <taxon>Stramenopiles</taxon>
        <taxon>Oomycota</taxon>
        <taxon>Saprolegniomycetes</taxon>
        <taxon>Saprolegniales</taxon>
        <taxon>Verrucalvaceae</taxon>
        <taxon>Aphanomyces</taxon>
    </lineage>
</organism>
<dbReference type="EMBL" id="MZMZ02003603">
    <property type="protein sequence ID" value="RQM21271.1"/>
    <property type="molecule type" value="Genomic_DNA"/>
</dbReference>
<feature type="transmembrane region" description="Helical" evidence="9">
    <location>
        <begin position="619"/>
        <end position="636"/>
    </location>
</feature>
<feature type="transmembrane region" description="Helical" evidence="9">
    <location>
        <begin position="953"/>
        <end position="974"/>
    </location>
</feature>
<dbReference type="PANTHER" id="PTHR12385">
    <property type="entry name" value="CHOLINE TRANSPORTER-LIKE (SLC FAMILY 44)"/>
    <property type="match status" value="1"/>
</dbReference>
<evidence type="ECO:0000256" key="2">
    <source>
        <dbReference type="ARBA" id="ARBA00007168"/>
    </source>
</evidence>
<keyword evidence="6" id="KW-0325">Glycoprotein</keyword>
<dbReference type="Gene3D" id="1.25.40.20">
    <property type="entry name" value="Ankyrin repeat-containing domain"/>
    <property type="match status" value="2"/>
</dbReference>
<evidence type="ECO:0000256" key="3">
    <source>
        <dbReference type="ARBA" id="ARBA00022692"/>
    </source>
</evidence>
<comment type="similarity">
    <text evidence="2">Belongs to the CTL (choline transporter-like) family.</text>
</comment>
<feature type="transmembrane region" description="Helical" evidence="9">
    <location>
        <begin position="679"/>
        <end position="706"/>
    </location>
</feature>
<dbReference type="SUPFAM" id="SSF48403">
    <property type="entry name" value="Ankyrin repeat"/>
    <property type="match status" value="1"/>
</dbReference>
<gene>
    <name evidence="10" type="ORF">B5M09_002820</name>
</gene>
<dbReference type="PROSITE" id="PS50088">
    <property type="entry name" value="ANK_REPEAT"/>
    <property type="match status" value="2"/>
</dbReference>
<proteinExistence type="inferred from homology"/>
<comment type="caution">
    <text evidence="10">The sequence shown here is derived from an EMBL/GenBank/DDBJ whole genome shotgun (WGS) entry which is preliminary data.</text>
</comment>
<dbReference type="SMART" id="SM00248">
    <property type="entry name" value="ANK"/>
    <property type="match status" value="5"/>
</dbReference>
<feature type="transmembrane region" description="Helical" evidence="9">
    <location>
        <begin position="920"/>
        <end position="941"/>
    </location>
</feature>
<keyword evidence="7" id="KW-0040">ANK repeat</keyword>
<comment type="subcellular location">
    <subcellularLocation>
        <location evidence="1">Membrane</location>
        <topology evidence="1">Multi-pass membrane protein</topology>
    </subcellularLocation>
</comment>
<dbReference type="AlphaFoldDB" id="A0A425CWB8"/>
<evidence type="ECO:0000256" key="9">
    <source>
        <dbReference type="SAM" id="Phobius"/>
    </source>
</evidence>
<dbReference type="Proteomes" id="UP000284702">
    <property type="component" value="Unassembled WGS sequence"/>
</dbReference>
<dbReference type="InterPro" id="IPR036770">
    <property type="entry name" value="Ankyrin_rpt-contain_sf"/>
</dbReference>
<dbReference type="PROSITE" id="PS50297">
    <property type="entry name" value="ANK_REP_REGION"/>
    <property type="match status" value="2"/>
</dbReference>
<evidence type="ECO:0000256" key="6">
    <source>
        <dbReference type="ARBA" id="ARBA00023180"/>
    </source>
</evidence>
<feature type="region of interest" description="Disordered" evidence="8">
    <location>
        <begin position="245"/>
        <end position="307"/>
    </location>
</feature>
<feature type="region of interest" description="Disordered" evidence="8">
    <location>
        <begin position="361"/>
        <end position="425"/>
    </location>
</feature>
<accession>A0A425CWB8</accession>
<feature type="transmembrane region" description="Helical" evidence="9">
    <location>
        <begin position="458"/>
        <end position="479"/>
    </location>
</feature>
<evidence type="ECO:0000256" key="7">
    <source>
        <dbReference type="PROSITE-ProRule" id="PRU00023"/>
    </source>
</evidence>
<keyword evidence="5 9" id="KW-0472">Membrane</keyword>